<evidence type="ECO:0000313" key="8">
    <source>
        <dbReference type="Proteomes" id="UP000558997"/>
    </source>
</evidence>
<name>A0A841DJU7_9ACTN</name>
<sequence length="321" mass="34239">MLKIPHVEDYKPYVLGKFTAEHDRTARFQHPNIVRAFDLDATATEFTPYVAVELVRGQTMNERLSSDGALDLGRVADVGAQLTDALRTVHAADLVHRDINPDNVMITPDGQVKLIDFGNSSRTGDPEVELSVGTWGYAAPELADASNAIRNRRPNFEPPLPDPATDVYGAGLTLHEAATGQVVFGAHGSRFAQADGQVPRLSAVRDDVPPALDQLIADMTAKDPGDRPTAAEASVALRSIAAELRAESTQSAPAAEAGPAQRVPDLDHLRSMLTAQPPAGQIMNRPATSAESAASESSTPPRDHQSRQRQAGGAAQTPRID</sequence>
<organism evidence="7 8">
    <name type="scientific">Kribbella solani</name>
    <dbReference type="NCBI Taxonomy" id="236067"/>
    <lineage>
        <taxon>Bacteria</taxon>
        <taxon>Bacillati</taxon>
        <taxon>Actinomycetota</taxon>
        <taxon>Actinomycetes</taxon>
        <taxon>Propionibacteriales</taxon>
        <taxon>Kribbellaceae</taxon>
        <taxon>Kribbella</taxon>
    </lineage>
</organism>
<gene>
    <name evidence="7" type="ORF">HDA44_001512</name>
</gene>
<reference evidence="7 8" key="1">
    <citation type="submission" date="2020-08" db="EMBL/GenBank/DDBJ databases">
        <title>Sequencing the genomes of 1000 actinobacteria strains.</title>
        <authorList>
            <person name="Klenk H.-P."/>
        </authorList>
    </citation>
    <scope>NUCLEOTIDE SEQUENCE [LARGE SCALE GENOMIC DNA]</scope>
    <source>
        <strain evidence="7 8">DSM 17294</strain>
    </source>
</reference>
<dbReference type="PANTHER" id="PTHR43289:SF34">
    <property type="entry name" value="SERINE_THREONINE-PROTEIN KINASE YBDM-RELATED"/>
    <property type="match status" value="1"/>
</dbReference>
<dbReference type="CDD" id="cd14014">
    <property type="entry name" value="STKc_PknB_like"/>
    <property type="match status" value="1"/>
</dbReference>
<evidence type="ECO:0000259" key="6">
    <source>
        <dbReference type="PROSITE" id="PS50011"/>
    </source>
</evidence>
<dbReference type="InterPro" id="IPR011009">
    <property type="entry name" value="Kinase-like_dom_sf"/>
</dbReference>
<proteinExistence type="predicted"/>
<feature type="region of interest" description="Disordered" evidence="5">
    <location>
        <begin position="273"/>
        <end position="321"/>
    </location>
</feature>
<dbReference type="AlphaFoldDB" id="A0A841DJU7"/>
<evidence type="ECO:0000256" key="2">
    <source>
        <dbReference type="ARBA" id="ARBA00022741"/>
    </source>
</evidence>
<keyword evidence="7" id="KW-0723">Serine/threonine-protein kinase</keyword>
<evidence type="ECO:0000256" key="3">
    <source>
        <dbReference type="ARBA" id="ARBA00022777"/>
    </source>
</evidence>
<comment type="caution">
    <text evidence="7">The sequence shown here is derived from an EMBL/GenBank/DDBJ whole genome shotgun (WGS) entry which is preliminary data.</text>
</comment>
<evidence type="ECO:0000256" key="1">
    <source>
        <dbReference type="ARBA" id="ARBA00022679"/>
    </source>
</evidence>
<keyword evidence="2" id="KW-0547">Nucleotide-binding</keyword>
<dbReference type="GO" id="GO:0004674">
    <property type="term" value="F:protein serine/threonine kinase activity"/>
    <property type="evidence" value="ECO:0007669"/>
    <property type="project" value="UniProtKB-KW"/>
</dbReference>
<dbReference type="SUPFAM" id="SSF56112">
    <property type="entry name" value="Protein kinase-like (PK-like)"/>
    <property type="match status" value="1"/>
</dbReference>
<dbReference type="PANTHER" id="PTHR43289">
    <property type="entry name" value="MITOGEN-ACTIVATED PROTEIN KINASE KINASE KINASE 20-RELATED"/>
    <property type="match status" value="1"/>
</dbReference>
<accession>A0A841DJU7</accession>
<evidence type="ECO:0000256" key="5">
    <source>
        <dbReference type="SAM" id="MobiDB-lite"/>
    </source>
</evidence>
<dbReference type="PROSITE" id="PS50011">
    <property type="entry name" value="PROTEIN_KINASE_DOM"/>
    <property type="match status" value="1"/>
</dbReference>
<dbReference type="GO" id="GO:0005524">
    <property type="term" value="F:ATP binding"/>
    <property type="evidence" value="ECO:0007669"/>
    <property type="project" value="UniProtKB-KW"/>
</dbReference>
<keyword evidence="8" id="KW-1185">Reference proteome</keyword>
<dbReference type="Proteomes" id="UP000558997">
    <property type="component" value="Unassembled WGS sequence"/>
</dbReference>
<keyword evidence="4" id="KW-0067">ATP-binding</keyword>
<dbReference type="EMBL" id="JACHNF010000001">
    <property type="protein sequence ID" value="MBB5978171.1"/>
    <property type="molecule type" value="Genomic_DNA"/>
</dbReference>
<feature type="compositionally biased region" description="Low complexity" evidence="5">
    <location>
        <begin position="308"/>
        <end position="321"/>
    </location>
</feature>
<keyword evidence="3 7" id="KW-0418">Kinase</keyword>
<evidence type="ECO:0000313" key="7">
    <source>
        <dbReference type="EMBL" id="MBB5978171.1"/>
    </source>
</evidence>
<feature type="compositionally biased region" description="Low complexity" evidence="5">
    <location>
        <begin position="287"/>
        <end position="299"/>
    </location>
</feature>
<protein>
    <submittedName>
        <fullName evidence="7">Serine/threonine protein kinase</fullName>
    </submittedName>
</protein>
<evidence type="ECO:0000256" key="4">
    <source>
        <dbReference type="ARBA" id="ARBA00022840"/>
    </source>
</evidence>
<dbReference type="Pfam" id="PF00069">
    <property type="entry name" value="Pkinase"/>
    <property type="match status" value="1"/>
</dbReference>
<dbReference type="Gene3D" id="1.10.510.10">
    <property type="entry name" value="Transferase(Phosphotransferase) domain 1"/>
    <property type="match status" value="1"/>
</dbReference>
<keyword evidence="1" id="KW-0808">Transferase</keyword>
<dbReference type="InterPro" id="IPR000719">
    <property type="entry name" value="Prot_kinase_dom"/>
</dbReference>
<feature type="domain" description="Protein kinase" evidence="6">
    <location>
        <begin position="1"/>
        <end position="244"/>
    </location>
</feature>